<name>A0ABT1MVN4_9RHOB</name>
<evidence type="ECO:0000313" key="2">
    <source>
        <dbReference type="Proteomes" id="UP001203945"/>
    </source>
</evidence>
<dbReference type="Proteomes" id="UP001203945">
    <property type="component" value="Unassembled WGS sequence"/>
</dbReference>
<comment type="caution">
    <text evidence="1">The sequence shown here is derived from an EMBL/GenBank/DDBJ whole genome shotgun (WGS) entry which is preliminary data.</text>
</comment>
<reference evidence="1 2" key="1">
    <citation type="submission" date="2022-03" db="EMBL/GenBank/DDBJ databases">
        <authorList>
            <person name="He Y."/>
        </authorList>
    </citation>
    <scope>NUCLEOTIDE SEQUENCE [LARGE SCALE GENOMIC DNA]</scope>
    <source>
        <strain evidence="1 2">TK19116</strain>
    </source>
</reference>
<dbReference type="EMBL" id="JAKZEU010000015">
    <property type="protein sequence ID" value="MCQ0972266.1"/>
    <property type="molecule type" value="Genomic_DNA"/>
</dbReference>
<organism evidence="1 2">
    <name type="scientific">Paracoccus albicereus</name>
    <dbReference type="NCBI Taxonomy" id="2922394"/>
    <lineage>
        <taxon>Bacteria</taxon>
        <taxon>Pseudomonadati</taxon>
        <taxon>Pseudomonadota</taxon>
        <taxon>Alphaproteobacteria</taxon>
        <taxon>Rhodobacterales</taxon>
        <taxon>Paracoccaceae</taxon>
        <taxon>Paracoccus</taxon>
    </lineage>
</organism>
<sequence>MAGVPAEQARDEMMAPDGRRREIEAALSIARAADPVLFHPSMAATHLARGALASGLTEPGGMEETKEALRGLIEKIVPAPDP</sequence>
<evidence type="ECO:0000313" key="1">
    <source>
        <dbReference type="EMBL" id="MCQ0972266.1"/>
    </source>
</evidence>
<keyword evidence="2" id="KW-1185">Reference proteome</keyword>
<gene>
    <name evidence="1" type="ORF">MLD63_17790</name>
</gene>
<feature type="non-terminal residue" evidence="1">
    <location>
        <position position="82"/>
    </location>
</feature>
<proteinExistence type="predicted"/>
<protein>
    <submittedName>
        <fullName evidence="1">Recombinase family protein</fullName>
    </submittedName>
</protein>
<accession>A0ABT1MVN4</accession>